<evidence type="ECO:0000313" key="3">
    <source>
        <dbReference type="Proteomes" id="UP000193642"/>
    </source>
</evidence>
<comment type="caution">
    <text evidence="2">The sequence shown here is derived from an EMBL/GenBank/DDBJ whole genome shotgun (WGS) entry which is preliminary data.</text>
</comment>
<organism evidence="2 3">
    <name type="scientific">Rhizoclosmatium globosum</name>
    <dbReference type="NCBI Taxonomy" id="329046"/>
    <lineage>
        <taxon>Eukaryota</taxon>
        <taxon>Fungi</taxon>
        <taxon>Fungi incertae sedis</taxon>
        <taxon>Chytridiomycota</taxon>
        <taxon>Chytridiomycota incertae sedis</taxon>
        <taxon>Chytridiomycetes</taxon>
        <taxon>Chytridiales</taxon>
        <taxon>Chytriomycetaceae</taxon>
        <taxon>Rhizoclosmatium</taxon>
    </lineage>
</organism>
<sequence>VRAIVRLLWWLFAEQTGNRKKPVSKKPTPTIRIIQGMSSNTTLIEHGAGSRPRSTENVTSVPIPREAPSSSRRHQNTEPAFMTLSWLIWLTKNVMENESRLNALEARIERNAVALRGLAATSGEEDAMDTCILLDDIRIRLDCLEARFQANGAAVDMNDVGEDSRQINKL</sequence>
<proteinExistence type="predicted"/>
<evidence type="ECO:0000256" key="1">
    <source>
        <dbReference type="SAM" id="MobiDB-lite"/>
    </source>
</evidence>
<dbReference type="Proteomes" id="UP000193642">
    <property type="component" value="Unassembled WGS sequence"/>
</dbReference>
<gene>
    <name evidence="2" type="ORF">BCR33DRAFT_815558</name>
</gene>
<feature type="non-terminal residue" evidence="2">
    <location>
        <position position="1"/>
    </location>
</feature>
<dbReference type="AlphaFoldDB" id="A0A1Y2CDE2"/>
<evidence type="ECO:0000313" key="2">
    <source>
        <dbReference type="EMBL" id="ORY45068.1"/>
    </source>
</evidence>
<accession>A0A1Y2CDE2</accession>
<dbReference type="EMBL" id="MCGO01000020">
    <property type="protein sequence ID" value="ORY45068.1"/>
    <property type="molecule type" value="Genomic_DNA"/>
</dbReference>
<name>A0A1Y2CDE2_9FUNG</name>
<reference evidence="2 3" key="1">
    <citation type="submission" date="2016-07" db="EMBL/GenBank/DDBJ databases">
        <title>Pervasive Adenine N6-methylation of Active Genes in Fungi.</title>
        <authorList>
            <consortium name="DOE Joint Genome Institute"/>
            <person name="Mondo S.J."/>
            <person name="Dannebaum R.O."/>
            <person name="Kuo R.C."/>
            <person name="Labutti K."/>
            <person name="Haridas S."/>
            <person name="Kuo A."/>
            <person name="Salamov A."/>
            <person name="Ahrendt S.R."/>
            <person name="Lipzen A."/>
            <person name="Sullivan W."/>
            <person name="Andreopoulos W.B."/>
            <person name="Clum A."/>
            <person name="Lindquist E."/>
            <person name="Daum C."/>
            <person name="Ramamoorthy G.K."/>
            <person name="Gryganskyi A."/>
            <person name="Culley D."/>
            <person name="Magnuson J.K."/>
            <person name="James T.Y."/>
            <person name="O'Malley M.A."/>
            <person name="Stajich J.E."/>
            <person name="Spatafora J.W."/>
            <person name="Visel A."/>
            <person name="Grigoriev I.V."/>
        </authorList>
    </citation>
    <scope>NUCLEOTIDE SEQUENCE [LARGE SCALE GENOMIC DNA]</scope>
    <source>
        <strain evidence="2 3">JEL800</strain>
    </source>
</reference>
<feature type="region of interest" description="Disordered" evidence="1">
    <location>
        <begin position="43"/>
        <end position="76"/>
    </location>
</feature>
<protein>
    <submittedName>
        <fullName evidence="2">Uncharacterized protein</fullName>
    </submittedName>
</protein>
<keyword evidence="3" id="KW-1185">Reference proteome</keyword>